<dbReference type="RefSeq" id="WP_227181682.1">
    <property type="nucleotide sequence ID" value="NZ_JAJBZT010000010.1"/>
</dbReference>
<evidence type="ECO:0000256" key="1">
    <source>
        <dbReference type="ARBA" id="ARBA00002204"/>
    </source>
</evidence>
<dbReference type="PANTHER" id="PTHR31118">
    <property type="entry name" value="CYCLASE-LIKE PROTEIN 2"/>
    <property type="match status" value="1"/>
</dbReference>
<name>A0ABS8D9R1_9NEIS</name>
<reference evidence="8" key="1">
    <citation type="submission" date="2021-10" db="EMBL/GenBank/DDBJ databases">
        <title>The complete genome sequence of Leeia sp. TBRC 13508.</title>
        <authorList>
            <person name="Charoenyingcharoen P."/>
            <person name="Yukphan P."/>
        </authorList>
    </citation>
    <scope>NUCLEOTIDE SEQUENCE</scope>
    <source>
        <strain evidence="8">TBRC 13508</strain>
    </source>
</reference>
<evidence type="ECO:0000256" key="7">
    <source>
        <dbReference type="HAMAP-Rule" id="MF_01969"/>
    </source>
</evidence>
<dbReference type="InterPro" id="IPR017484">
    <property type="entry name" value="Kynurenine_formamidase_bac"/>
</dbReference>
<sequence length="209" mass="22661">MKNIIDISPLIHAGTPIWPGDTKVSLQPMWQIGPGCPVNVGKIELSPHTGAHADAPYHYDEAGLAIADVPLDYYVGTCRVIHVLGVAPTVLPSHIEHALDDCPPRVLLRLYVNAPQTEWDSHFPAIHPDTIDLLAEKQVQLIGVDTASLDPETSKTMSAHLRVKAHRMAILEGLVLDQVAEGDYELIALPLKLAGLDASPVRAILRTLP</sequence>
<comment type="subunit">
    <text evidence="7">Homodimer.</text>
</comment>
<dbReference type="EC" id="3.5.1.9" evidence="7"/>
<comment type="caution">
    <text evidence="8">The sequence shown here is derived from an EMBL/GenBank/DDBJ whole genome shotgun (WGS) entry which is preliminary data.</text>
</comment>
<feature type="binding site" evidence="7">
    <location>
        <position position="54"/>
    </location>
    <ligand>
        <name>Zn(2+)</name>
        <dbReference type="ChEBI" id="CHEBI:29105"/>
        <label>2</label>
    </ligand>
</feature>
<feature type="binding site" evidence="7">
    <location>
        <position position="54"/>
    </location>
    <ligand>
        <name>Zn(2+)</name>
        <dbReference type="ChEBI" id="CHEBI:29105"/>
        <label>1</label>
    </ligand>
</feature>
<evidence type="ECO:0000256" key="2">
    <source>
        <dbReference type="ARBA" id="ARBA00022723"/>
    </source>
</evidence>
<organism evidence="8 9">
    <name type="scientific">Leeia speluncae</name>
    <dbReference type="NCBI Taxonomy" id="2884804"/>
    <lineage>
        <taxon>Bacteria</taxon>
        <taxon>Pseudomonadati</taxon>
        <taxon>Pseudomonadota</taxon>
        <taxon>Betaproteobacteria</taxon>
        <taxon>Neisseriales</taxon>
        <taxon>Leeiaceae</taxon>
        <taxon>Leeia</taxon>
    </lineage>
</organism>
<feature type="binding site" evidence="7">
    <location>
        <position position="52"/>
    </location>
    <ligand>
        <name>Zn(2+)</name>
        <dbReference type="ChEBI" id="CHEBI:29105"/>
        <label>1</label>
    </ligand>
</feature>
<dbReference type="SUPFAM" id="SSF102198">
    <property type="entry name" value="Putative cyclase"/>
    <property type="match status" value="1"/>
</dbReference>
<feature type="binding site" evidence="7">
    <location>
        <position position="172"/>
    </location>
    <ligand>
        <name>Zn(2+)</name>
        <dbReference type="ChEBI" id="CHEBI:29105"/>
        <label>2</label>
    </ligand>
</feature>
<keyword evidence="5 7" id="KW-0823">Tryptophan catabolism</keyword>
<keyword evidence="3 7" id="KW-0378">Hydrolase</keyword>
<evidence type="ECO:0000256" key="6">
    <source>
        <dbReference type="ARBA" id="ARBA00048496"/>
    </source>
</evidence>
<comment type="cofactor">
    <cofactor evidence="7">
        <name>Zn(2+)</name>
        <dbReference type="ChEBI" id="CHEBI:29105"/>
    </cofactor>
    <text evidence="7">Binds 2 zinc ions per subunit.</text>
</comment>
<feature type="binding site" evidence="7">
    <location>
        <position position="48"/>
    </location>
    <ligand>
        <name>Zn(2+)</name>
        <dbReference type="ChEBI" id="CHEBI:29105"/>
        <label>1</label>
    </ligand>
</feature>
<dbReference type="NCBIfam" id="TIGR03035">
    <property type="entry name" value="trp_arylform"/>
    <property type="match status" value="1"/>
</dbReference>
<dbReference type="InterPro" id="IPR007325">
    <property type="entry name" value="KFase/CYL"/>
</dbReference>
<dbReference type="HAMAP" id="MF_01969">
    <property type="entry name" value="KynB"/>
    <property type="match status" value="1"/>
</dbReference>
<protein>
    <recommendedName>
        <fullName evidence="7">Kynurenine formamidase</fullName>
        <shortName evidence="7">KFA</shortName>
        <shortName evidence="7">KFase</shortName>
        <ecNumber evidence="7">3.5.1.9</ecNumber>
    </recommendedName>
    <alternativeName>
        <fullName evidence="7">Arylformamidase</fullName>
    </alternativeName>
    <alternativeName>
        <fullName evidence="7">N-formylkynurenine formamidase</fullName>
        <shortName evidence="7">FKF</shortName>
    </alternativeName>
</protein>
<comment type="catalytic activity">
    <reaction evidence="6 7">
        <text>N-formyl-L-kynurenine + H2O = L-kynurenine + formate + H(+)</text>
        <dbReference type="Rhea" id="RHEA:13009"/>
        <dbReference type="ChEBI" id="CHEBI:15377"/>
        <dbReference type="ChEBI" id="CHEBI:15378"/>
        <dbReference type="ChEBI" id="CHEBI:15740"/>
        <dbReference type="ChEBI" id="CHEBI:57959"/>
        <dbReference type="ChEBI" id="CHEBI:58629"/>
        <dbReference type="EC" id="3.5.1.9"/>
    </reaction>
</comment>
<dbReference type="Pfam" id="PF04199">
    <property type="entry name" value="Cyclase"/>
    <property type="match status" value="1"/>
</dbReference>
<evidence type="ECO:0000313" key="8">
    <source>
        <dbReference type="EMBL" id="MCB6184862.1"/>
    </source>
</evidence>
<keyword evidence="9" id="KW-1185">Reference proteome</keyword>
<comment type="similarity">
    <text evidence="7">Belongs to the Cyclase 1 superfamily. KynB family.</text>
</comment>
<feature type="active site" description="Proton donor/acceptor" evidence="7">
    <location>
        <position position="58"/>
    </location>
</feature>
<keyword evidence="4 7" id="KW-0862">Zinc</keyword>
<feature type="binding site" evidence="7">
    <location>
        <position position="18"/>
    </location>
    <ligand>
        <name>substrate</name>
    </ligand>
</feature>
<proteinExistence type="inferred from homology"/>
<accession>A0ABS8D9R1</accession>
<keyword evidence="2 7" id="KW-0479">Metal-binding</keyword>
<dbReference type="InterPro" id="IPR037175">
    <property type="entry name" value="KFase_sf"/>
</dbReference>
<evidence type="ECO:0000256" key="4">
    <source>
        <dbReference type="ARBA" id="ARBA00022833"/>
    </source>
</evidence>
<dbReference type="PANTHER" id="PTHR31118:SF32">
    <property type="entry name" value="KYNURENINE FORMAMIDASE"/>
    <property type="match status" value="1"/>
</dbReference>
<feature type="binding site" evidence="7">
    <location>
        <position position="160"/>
    </location>
    <ligand>
        <name>Zn(2+)</name>
        <dbReference type="ChEBI" id="CHEBI:29105"/>
        <label>2</label>
    </ligand>
</feature>
<comment type="function">
    <text evidence="1 7">Catalyzes the hydrolysis of N-formyl-L-kynurenine to L-kynurenine, the second step in the kynurenine pathway of tryptophan degradation.</text>
</comment>
<dbReference type="Proteomes" id="UP001165395">
    <property type="component" value="Unassembled WGS sequence"/>
</dbReference>
<dbReference type="GO" id="GO:0004061">
    <property type="term" value="F:arylformamidase activity"/>
    <property type="evidence" value="ECO:0007669"/>
    <property type="project" value="UniProtKB-EC"/>
</dbReference>
<evidence type="ECO:0000313" key="9">
    <source>
        <dbReference type="Proteomes" id="UP001165395"/>
    </source>
</evidence>
<dbReference type="EMBL" id="JAJBZT010000010">
    <property type="protein sequence ID" value="MCB6184862.1"/>
    <property type="molecule type" value="Genomic_DNA"/>
</dbReference>
<evidence type="ECO:0000256" key="3">
    <source>
        <dbReference type="ARBA" id="ARBA00022801"/>
    </source>
</evidence>
<comment type="pathway">
    <text evidence="7">Amino-acid degradation; L-tryptophan degradation via kynurenine pathway; L-kynurenine from L-tryptophan: step 2/2.</text>
</comment>
<dbReference type="Gene3D" id="3.50.30.50">
    <property type="entry name" value="Putative cyclase"/>
    <property type="match status" value="1"/>
</dbReference>
<evidence type="ECO:0000256" key="5">
    <source>
        <dbReference type="ARBA" id="ARBA00023079"/>
    </source>
</evidence>
<feature type="binding site" evidence="7">
    <location>
        <position position="172"/>
    </location>
    <ligand>
        <name>Zn(2+)</name>
        <dbReference type="ChEBI" id="CHEBI:29105"/>
        <label>1</label>
    </ligand>
</feature>
<gene>
    <name evidence="7 8" type="primary">kynB</name>
    <name evidence="8" type="ORF">LIN78_15040</name>
</gene>